<evidence type="ECO:0000256" key="8">
    <source>
        <dbReference type="ARBA" id="ARBA00023077"/>
    </source>
</evidence>
<evidence type="ECO:0000256" key="9">
    <source>
        <dbReference type="ARBA" id="ARBA00023136"/>
    </source>
</evidence>
<keyword evidence="4" id="KW-0410">Iron transport</keyword>
<dbReference type="InterPro" id="IPR000531">
    <property type="entry name" value="Beta-barrel_TonB"/>
</dbReference>
<evidence type="ECO:0000256" key="5">
    <source>
        <dbReference type="ARBA" id="ARBA00022692"/>
    </source>
</evidence>
<keyword evidence="7" id="KW-0406">Ion transport</keyword>
<evidence type="ECO:0000256" key="6">
    <source>
        <dbReference type="ARBA" id="ARBA00023004"/>
    </source>
</evidence>
<comment type="similarity">
    <text evidence="11 13">Belongs to the TonB-dependent receptor family.</text>
</comment>
<evidence type="ECO:0000256" key="4">
    <source>
        <dbReference type="ARBA" id="ARBA00022496"/>
    </source>
</evidence>
<dbReference type="SUPFAM" id="SSF56935">
    <property type="entry name" value="Porins"/>
    <property type="match status" value="1"/>
</dbReference>
<dbReference type="AlphaFoldDB" id="A0A411HGV1"/>
<feature type="domain" description="TonB-dependent receptor plug" evidence="16">
    <location>
        <begin position="67"/>
        <end position="175"/>
    </location>
</feature>
<dbReference type="KEGG" id="xbc:ELE36_04700"/>
<keyword evidence="8 12" id="KW-0798">TonB box</keyword>
<dbReference type="Pfam" id="PF07715">
    <property type="entry name" value="Plug"/>
    <property type="match status" value="1"/>
</dbReference>
<evidence type="ECO:0000256" key="12">
    <source>
        <dbReference type="PROSITE-ProRule" id="PRU10143"/>
    </source>
</evidence>
<evidence type="ECO:0000313" key="18">
    <source>
        <dbReference type="Proteomes" id="UP000291562"/>
    </source>
</evidence>
<evidence type="ECO:0000256" key="11">
    <source>
        <dbReference type="PROSITE-ProRule" id="PRU01360"/>
    </source>
</evidence>
<dbReference type="InterPro" id="IPR036942">
    <property type="entry name" value="Beta-barrel_TonB_sf"/>
</dbReference>
<keyword evidence="10 11" id="KW-0998">Cell outer membrane</keyword>
<evidence type="ECO:0000256" key="2">
    <source>
        <dbReference type="ARBA" id="ARBA00022448"/>
    </source>
</evidence>
<keyword evidence="17" id="KW-0675">Receptor</keyword>
<evidence type="ECO:0000313" key="17">
    <source>
        <dbReference type="EMBL" id="QBB69728.1"/>
    </source>
</evidence>
<dbReference type="Gene3D" id="2.40.170.20">
    <property type="entry name" value="TonB-dependent receptor, beta-barrel domain"/>
    <property type="match status" value="2"/>
</dbReference>
<organism evidence="17 18">
    <name type="scientific">Pseudolysobacter antarcticus</name>
    <dbReference type="NCBI Taxonomy" id="2511995"/>
    <lineage>
        <taxon>Bacteria</taxon>
        <taxon>Pseudomonadati</taxon>
        <taxon>Pseudomonadota</taxon>
        <taxon>Gammaproteobacteria</taxon>
        <taxon>Lysobacterales</taxon>
        <taxon>Rhodanobacteraceae</taxon>
        <taxon>Pseudolysobacter</taxon>
    </lineage>
</organism>
<dbReference type="InterPro" id="IPR010916">
    <property type="entry name" value="TonB_box_CS"/>
</dbReference>
<keyword evidence="5 11" id="KW-0812">Transmembrane</keyword>
<dbReference type="EMBL" id="CP035704">
    <property type="protein sequence ID" value="QBB69728.1"/>
    <property type="molecule type" value="Genomic_DNA"/>
</dbReference>
<keyword evidence="14" id="KW-0732">Signal</keyword>
<evidence type="ECO:0000256" key="7">
    <source>
        <dbReference type="ARBA" id="ARBA00023065"/>
    </source>
</evidence>
<dbReference type="GO" id="GO:0006826">
    <property type="term" value="P:iron ion transport"/>
    <property type="evidence" value="ECO:0007669"/>
    <property type="project" value="UniProtKB-KW"/>
</dbReference>
<dbReference type="GO" id="GO:0009279">
    <property type="term" value="C:cell outer membrane"/>
    <property type="evidence" value="ECO:0007669"/>
    <property type="project" value="UniProtKB-SubCell"/>
</dbReference>
<evidence type="ECO:0000256" key="13">
    <source>
        <dbReference type="RuleBase" id="RU003357"/>
    </source>
</evidence>
<keyword evidence="3 11" id="KW-1134">Transmembrane beta strand</keyword>
<evidence type="ECO:0000256" key="10">
    <source>
        <dbReference type="ARBA" id="ARBA00023237"/>
    </source>
</evidence>
<feature type="signal peptide" evidence="14">
    <location>
        <begin position="1"/>
        <end position="23"/>
    </location>
</feature>
<dbReference type="PROSITE" id="PS00430">
    <property type="entry name" value="TONB_DEPENDENT_REC_1"/>
    <property type="match status" value="1"/>
</dbReference>
<dbReference type="Proteomes" id="UP000291562">
    <property type="component" value="Chromosome"/>
</dbReference>
<evidence type="ECO:0000259" key="16">
    <source>
        <dbReference type="Pfam" id="PF07715"/>
    </source>
</evidence>
<name>A0A411HGV1_9GAMM</name>
<dbReference type="InterPro" id="IPR039426">
    <property type="entry name" value="TonB-dep_rcpt-like"/>
</dbReference>
<keyword evidence="2 11" id="KW-0813">Transport</keyword>
<feature type="chain" id="PRO_5019566237" evidence="14">
    <location>
        <begin position="24"/>
        <end position="814"/>
    </location>
</feature>
<dbReference type="OrthoDB" id="127311at2"/>
<dbReference type="PANTHER" id="PTHR32552:SF81">
    <property type="entry name" value="TONB-DEPENDENT OUTER MEMBRANE RECEPTOR"/>
    <property type="match status" value="1"/>
</dbReference>
<comment type="subcellular location">
    <subcellularLocation>
        <location evidence="1 11">Cell outer membrane</location>
        <topology evidence="1 11">Multi-pass membrane protein</topology>
    </subcellularLocation>
</comment>
<evidence type="ECO:0000256" key="3">
    <source>
        <dbReference type="ARBA" id="ARBA00022452"/>
    </source>
</evidence>
<protein>
    <submittedName>
        <fullName evidence="17">TonB-dependent receptor</fullName>
    </submittedName>
</protein>
<evidence type="ECO:0000256" key="1">
    <source>
        <dbReference type="ARBA" id="ARBA00004571"/>
    </source>
</evidence>
<dbReference type="RefSeq" id="WP_129831988.1">
    <property type="nucleotide sequence ID" value="NZ_CP035704.1"/>
</dbReference>
<gene>
    <name evidence="17" type="ORF">ELE36_04700</name>
</gene>
<proteinExistence type="inferred from homology"/>
<sequence length="814" mass="87842">MNTRYRALSSAIFAVLAMGTAYAEDAPATAPATAADAAPAASQKSQDQKSQALDTVQVTATKRSTSLQKTPVAVSALSADTLQKERINNVADITKLVPGFAATTEGDHGVITLTLRGIGNDSAKTEYADPEVALFVDGVYTPRAEAAAGLLLDLESVEVLRGPQGTLWGRNSTVGAVNFQTAKPELGPFYGYAQFEAGDYSHLGMRAAVNVPVSDTFAFRVAIAQEQHDGYVDFQNPIGQLPSVASQQAAYITSGGTLATFKPIDPNLYVTKGQKYNSQDQSAARISTLWTPSDKLTWNLSFEYFRDRGTPNANLMQQPRAGQDFWSALVDTAPQLDRNSYALRSRVDYAINDGMELSYIAGFSKFNGSSDYDQDGGVQVPTSFASGANFQDDRTNDSRYKSSSHELDLKSTGDNTIDWILGLYYASEDNSIRFDIPIFNGTSQGTVGWQGSFIQPKETVDSYAGFGQMTWHLSDSLRLTGGARWTHDEKENDGGRNYGWAYDATVPQVPISTGTQPGPTSGFAVSAKNDGKYSSSKPTWLLRADMDLSSNALLYGSVSTGYKSGGLQDGGVPYKGESILNYEAGIKLTFLDHHLTWNTAVYHEDFKNFQLSAPITFVDGSHGLGFSNVEGTTKVTGIESELAAVLSDADRLNVVVSVIPQKKLGTLIYAGSNDYGGLPACAPASGIGNCLNVSGNDLAHAPDTSFSVIYEHKFSLSNGGALTPRFSGHYETASWLSPFNLGNGDQQGSYFRGDLMMRYTPADEKWWAGVYVNNFTDVKVRTNAGRTALGNNQFIYTSQYLAPRTFGMNFGVSF</sequence>
<evidence type="ECO:0000259" key="15">
    <source>
        <dbReference type="Pfam" id="PF00593"/>
    </source>
</evidence>
<reference evidence="17 18" key="1">
    <citation type="submission" date="2019-01" db="EMBL/GenBank/DDBJ databases">
        <title>Pseudolysobacter antarctica gen. nov., sp. nov., isolated from Fildes Peninsula, Antarctica.</title>
        <authorList>
            <person name="Wei Z."/>
            <person name="Peng F."/>
        </authorList>
    </citation>
    <scope>NUCLEOTIDE SEQUENCE [LARGE SCALE GENOMIC DNA]</scope>
    <source>
        <strain evidence="17 18">AQ6-296</strain>
    </source>
</reference>
<dbReference type="PANTHER" id="PTHR32552">
    <property type="entry name" value="FERRICHROME IRON RECEPTOR-RELATED"/>
    <property type="match status" value="1"/>
</dbReference>
<feature type="domain" description="TonB-dependent receptor-like beta-barrel" evidence="15">
    <location>
        <begin position="292"/>
        <end position="774"/>
    </location>
</feature>
<dbReference type="PROSITE" id="PS52016">
    <property type="entry name" value="TONB_DEPENDENT_REC_3"/>
    <property type="match status" value="1"/>
</dbReference>
<accession>A0A411HGV1</accession>
<keyword evidence="6" id="KW-0408">Iron</keyword>
<keyword evidence="18" id="KW-1185">Reference proteome</keyword>
<dbReference type="InterPro" id="IPR012910">
    <property type="entry name" value="Plug_dom"/>
</dbReference>
<evidence type="ECO:0000256" key="14">
    <source>
        <dbReference type="SAM" id="SignalP"/>
    </source>
</evidence>
<keyword evidence="9 11" id="KW-0472">Membrane</keyword>
<dbReference type="Pfam" id="PF00593">
    <property type="entry name" value="TonB_dep_Rec_b-barrel"/>
    <property type="match status" value="1"/>
</dbReference>
<feature type="short sequence motif" description="TonB box" evidence="12">
    <location>
        <begin position="55"/>
        <end position="61"/>
    </location>
</feature>